<dbReference type="SMART" id="SM00382">
    <property type="entry name" value="AAA"/>
    <property type="match status" value="2"/>
</dbReference>
<evidence type="ECO:0000313" key="13">
    <source>
        <dbReference type="EMBL" id="OZG50264.1"/>
    </source>
</evidence>
<evidence type="ECO:0000259" key="12">
    <source>
        <dbReference type="PROSITE" id="PS50893"/>
    </source>
</evidence>
<dbReference type="InterPro" id="IPR027417">
    <property type="entry name" value="P-loop_NTPase"/>
</dbReference>
<proteinExistence type="inferred from homology"/>
<dbReference type="SUPFAM" id="SSF52540">
    <property type="entry name" value="P-loop containing nucleoside triphosphate hydrolases"/>
    <property type="match status" value="2"/>
</dbReference>
<dbReference type="InterPro" id="IPR003593">
    <property type="entry name" value="AAA+_ATPase"/>
</dbReference>
<evidence type="ECO:0000256" key="2">
    <source>
        <dbReference type="ARBA" id="ARBA00005417"/>
    </source>
</evidence>
<organism evidence="13 14">
    <name type="scientific">Bombiscardovia coagulans</name>
    <dbReference type="NCBI Taxonomy" id="686666"/>
    <lineage>
        <taxon>Bacteria</taxon>
        <taxon>Bacillati</taxon>
        <taxon>Actinomycetota</taxon>
        <taxon>Actinomycetes</taxon>
        <taxon>Bifidobacteriales</taxon>
        <taxon>Bifidobacteriaceae</taxon>
        <taxon>Bombiscardovia</taxon>
    </lineage>
</organism>
<reference evidence="13 14" key="1">
    <citation type="journal article" date="2017" name="BMC Genomics">
        <title>Comparative genomic and phylogenomic analyses of the Bifidobacteriaceae family.</title>
        <authorList>
            <person name="Lugli G.A."/>
            <person name="Milani C."/>
            <person name="Turroni F."/>
            <person name="Duranti S."/>
            <person name="Mancabelli L."/>
            <person name="Mangifesta M."/>
            <person name="Ferrario C."/>
            <person name="Modesto M."/>
            <person name="Mattarelli P."/>
            <person name="Jiri K."/>
            <person name="van Sinderen D."/>
            <person name="Ventura M."/>
        </authorList>
    </citation>
    <scope>NUCLEOTIDE SEQUENCE [LARGE SCALE GENOMIC DNA]</scope>
    <source>
        <strain evidence="13 14">DSM 22924</strain>
    </source>
</reference>
<protein>
    <submittedName>
        <fullName evidence="13">ABC transporter, ATP binding protein</fullName>
    </submittedName>
</protein>
<dbReference type="InterPro" id="IPR015856">
    <property type="entry name" value="ABC_transpr_CbiO/EcfA_su"/>
</dbReference>
<evidence type="ECO:0000256" key="10">
    <source>
        <dbReference type="ARBA" id="ARBA00025157"/>
    </source>
</evidence>
<dbReference type="AlphaFoldDB" id="A0A261ETR8"/>
<evidence type="ECO:0000256" key="4">
    <source>
        <dbReference type="ARBA" id="ARBA00022475"/>
    </source>
</evidence>
<keyword evidence="7" id="KW-0067">ATP-binding</keyword>
<dbReference type="RefSeq" id="WP_094722763.1">
    <property type="nucleotide sequence ID" value="NZ_MWWS01000004.1"/>
</dbReference>
<gene>
    <name evidence="13" type="ORF">BOCO_0781</name>
</gene>
<dbReference type="CDD" id="cd03225">
    <property type="entry name" value="ABC_cobalt_CbiO_domain1"/>
    <property type="match status" value="1"/>
</dbReference>
<dbReference type="OrthoDB" id="7757085at2"/>
<sequence length="502" mass="55265">MLEVNGISFTYEDHIQPTLTDLSFQLASGEVLCLTGKSGCGKTTVSRFINGLIPELYEGQKEGNCQLEGTEIASLPMYQLSQRVGSVFQNPKTQFFTTDVTSELAFPLENLGVDRERIRSRIAEVAELFDISHLLDRSMFALSGGEKQMVAIASSYMLNPALLLLDEPSSNLDAQAVETLAGVLGKLKVMGLAMVVIEHRLYYLRDLADRFLVMDKGKAIQEFSSEQMASLSQDTRQQLGLRALSFGQEGEELHKPSSSVVSEGEHPTTRPHQQAEHNIGGSATIPEMKLQLSHLTYTYKGGHTPALTVEHLELSNREVVGIVGCNGAGKSTFARVLTGLLKAKAGAVFQLNEQTMSDHDVTRESFLVFQDVNYQLFSESVGKELLLGAPEQAKDQLDEVAHHLGLTELLNCNPNTLSGGQKQRVAVGCAVLSGKRIVIMDEPTSGLDLMHMQQVTQAIEYLHRLGKIVLVISHDREFLLKTCSRYVTFNQGRVVRDKPTLD</sequence>
<evidence type="ECO:0000256" key="7">
    <source>
        <dbReference type="ARBA" id="ARBA00022840"/>
    </source>
</evidence>
<dbReference type="GO" id="GO:0043190">
    <property type="term" value="C:ATP-binding cassette (ABC) transporter complex"/>
    <property type="evidence" value="ECO:0007669"/>
    <property type="project" value="TreeGrafter"/>
</dbReference>
<dbReference type="EMBL" id="MWWS01000004">
    <property type="protein sequence ID" value="OZG50264.1"/>
    <property type="molecule type" value="Genomic_DNA"/>
</dbReference>
<dbReference type="PROSITE" id="PS50893">
    <property type="entry name" value="ABC_TRANSPORTER_2"/>
    <property type="match status" value="2"/>
</dbReference>
<dbReference type="GO" id="GO:0016887">
    <property type="term" value="F:ATP hydrolysis activity"/>
    <property type="evidence" value="ECO:0007669"/>
    <property type="project" value="InterPro"/>
</dbReference>
<comment type="similarity">
    <text evidence="2">Belongs to the ABC transporter superfamily.</text>
</comment>
<evidence type="ECO:0000256" key="11">
    <source>
        <dbReference type="SAM" id="MobiDB-lite"/>
    </source>
</evidence>
<accession>A0A261ETR8</accession>
<evidence type="ECO:0000256" key="8">
    <source>
        <dbReference type="ARBA" id="ARBA00022967"/>
    </source>
</evidence>
<dbReference type="Proteomes" id="UP000216004">
    <property type="component" value="Unassembled WGS sequence"/>
</dbReference>
<comment type="function">
    <text evidence="10">Probably part of an ABC transporter complex. Responsible for energy coupling to the transport system.</text>
</comment>
<dbReference type="Gene3D" id="3.40.50.300">
    <property type="entry name" value="P-loop containing nucleotide triphosphate hydrolases"/>
    <property type="match status" value="2"/>
</dbReference>
<evidence type="ECO:0000313" key="14">
    <source>
        <dbReference type="Proteomes" id="UP000216004"/>
    </source>
</evidence>
<keyword evidence="6" id="KW-0547">Nucleotide-binding</keyword>
<keyword evidence="4" id="KW-1003">Cell membrane</keyword>
<name>A0A261ETR8_9BIFI</name>
<dbReference type="GO" id="GO:0005524">
    <property type="term" value="F:ATP binding"/>
    <property type="evidence" value="ECO:0007669"/>
    <property type="project" value="UniProtKB-KW"/>
</dbReference>
<feature type="domain" description="ABC transporter" evidence="12">
    <location>
        <begin position="2"/>
        <end position="241"/>
    </location>
</feature>
<evidence type="ECO:0000256" key="1">
    <source>
        <dbReference type="ARBA" id="ARBA00004202"/>
    </source>
</evidence>
<comment type="caution">
    <text evidence="13">The sequence shown here is derived from an EMBL/GenBank/DDBJ whole genome shotgun (WGS) entry which is preliminary data.</text>
</comment>
<dbReference type="PANTHER" id="PTHR43553:SF23">
    <property type="entry name" value="ABC TRANSPORTER ATP-BINDING COMPONENT"/>
    <property type="match status" value="1"/>
</dbReference>
<keyword evidence="9" id="KW-0472">Membrane</keyword>
<feature type="domain" description="ABC transporter" evidence="12">
    <location>
        <begin position="290"/>
        <end position="501"/>
    </location>
</feature>
<keyword evidence="8" id="KW-1278">Translocase</keyword>
<dbReference type="PROSITE" id="PS00211">
    <property type="entry name" value="ABC_TRANSPORTER_1"/>
    <property type="match status" value="2"/>
</dbReference>
<feature type="region of interest" description="Disordered" evidence="11">
    <location>
        <begin position="250"/>
        <end position="279"/>
    </location>
</feature>
<dbReference type="InterPro" id="IPR050095">
    <property type="entry name" value="ECF_ABC_transporter_ATP-bd"/>
</dbReference>
<keyword evidence="5" id="KW-0677">Repeat</keyword>
<evidence type="ECO:0000256" key="6">
    <source>
        <dbReference type="ARBA" id="ARBA00022741"/>
    </source>
</evidence>
<keyword evidence="3" id="KW-0813">Transport</keyword>
<evidence type="ECO:0000256" key="5">
    <source>
        <dbReference type="ARBA" id="ARBA00022737"/>
    </source>
</evidence>
<comment type="subcellular location">
    <subcellularLocation>
        <location evidence="1">Cell membrane</location>
        <topology evidence="1">Peripheral membrane protein</topology>
    </subcellularLocation>
</comment>
<keyword evidence="14" id="KW-1185">Reference proteome</keyword>
<dbReference type="InterPro" id="IPR017871">
    <property type="entry name" value="ABC_transporter-like_CS"/>
</dbReference>
<evidence type="ECO:0000256" key="9">
    <source>
        <dbReference type="ARBA" id="ARBA00023136"/>
    </source>
</evidence>
<dbReference type="PANTHER" id="PTHR43553">
    <property type="entry name" value="HEAVY METAL TRANSPORTER"/>
    <property type="match status" value="1"/>
</dbReference>
<dbReference type="Pfam" id="PF00005">
    <property type="entry name" value="ABC_tran"/>
    <property type="match status" value="2"/>
</dbReference>
<dbReference type="InterPro" id="IPR003439">
    <property type="entry name" value="ABC_transporter-like_ATP-bd"/>
</dbReference>
<dbReference type="GO" id="GO:0042626">
    <property type="term" value="F:ATPase-coupled transmembrane transporter activity"/>
    <property type="evidence" value="ECO:0007669"/>
    <property type="project" value="TreeGrafter"/>
</dbReference>
<evidence type="ECO:0000256" key="3">
    <source>
        <dbReference type="ARBA" id="ARBA00022448"/>
    </source>
</evidence>